<sequence length="49" mass="5345">MFLILASTFATADAKPVSQWTSEDPLTIDDAFYPTAIGVAEIITQKDKI</sequence>
<dbReference type="AlphaFoldDB" id="A0A0N0I9W0"/>
<dbReference type="SUPFAM" id="SSF47752">
    <property type="entry name" value="Protein HNS-dependent expression A, HdeA"/>
    <property type="match status" value="1"/>
</dbReference>
<accession>A0A0N0I9W0</accession>
<evidence type="ECO:0000313" key="1">
    <source>
        <dbReference type="EMBL" id="KPD02522.1"/>
    </source>
</evidence>
<dbReference type="InterPro" id="IPR038303">
    <property type="entry name" value="HdeA/HdeB_sf"/>
</dbReference>
<dbReference type="EMBL" id="LGAA01000018">
    <property type="protein sequence ID" value="KPD02522.1"/>
    <property type="molecule type" value="Genomic_DNA"/>
</dbReference>
<dbReference type="Gene3D" id="1.10.890.10">
    <property type="entry name" value="HNS-dependent expression A"/>
    <property type="match status" value="1"/>
</dbReference>
<organism evidence="1 2">
    <name type="scientific">Moellerella wisconsensis ATCC 35017</name>
    <dbReference type="NCBI Taxonomy" id="1354267"/>
    <lineage>
        <taxon>Bacteria</taxon>
        <taxon>Pseudomonadati</taxon>
        <taxon>Pseudomonadota</taxon>
        <taxon>Gammaproteobacteria</taxon>
        <taxon>Enterobacterales</taxon>
        <taxon>Morganellaceae</taxon>
        <taxon>Moellerella</taxon>
    </lineage>
</organism>
<dbReference type="InterPro" id="IPR036831">
    <property type="entry name" value="HdeA_sf"/>
</dbReference>
<gene>
    <name evidence="1" type="ORF">M992_1675</name>
</gene>
<keyword evidence="2" id="KW-1185">Reference proteome</keyword>
<proteinExistence type="predicted"/>
<dbReference type="Proteomes" id="UP000053226">
    <property type="component" value="Unassembled WGS sequence"/>
</dbReference>
<name>A0A0N0I9W0_9GAMM</name>
<evidence type="ECO:0000313" key="2">
    <source>
        <dbReference type="Proteomes" id="UP000053226"/>
    </source>
</evidence>
<reference evidence="1 2" key="1">
    <citation type="submission" date="2015-07" db="EMBL/GenBank/DDBJ databases">
        <title>ATOL: Assembling a taxonomically balanced genome-scale reconstruction of the evolutionary history of the Enterobacteriaceae.</title>
        <authorList>
            <person name="Plunkett G.III."/>
            <person name="Neeno-Eckwall E.C."/>
            <person name="Glasner J.D."/>
            <person name="Perna N.T."/>
        </authorList>
    </citation>
    <scope>NUCLEOTIDE SEQUENCE [LARGE SCALE GENOMIC DNA]</scope>
    <source>
        <strain evidence="1 2">ATCC 35017</strain>
    </source>
</reference>
<protein>
    <submittedName>
        <fullName evidence="1">Uncharacterized protein</fullName>
    </submittedName>
</protein>
<dbReference type="GO" id="GO:0071468">
    <property type="term" value="P:cellular response to acidic pH"/>
    <property type="evidence" value="ECO:0007669"/>
    <property type="project" value="InterPro"/>
</dbReference>
<comment type="caution">
    <text evidence="1">The sequence shown here is derived from an EMBL/GenBank/DDBJ whole genome shotgun (WGS) entry which is preliminary data.</text>
</comment>
<dbReference type="GO" id="GO:0030288">
    <property type="term" value="C:outer membrane-bounded periplasmic space"/>
    <property type="evidence" value="ECO:0007669"/>
    <property type="project" value="InterPro"/>
</dbReference>